<proteinExistence type="inferred from homology"/>
<dbReference type="OrthoDB" id="176248at2"/>
<dbReference type="Gene3D" id="2.170.130.10">
    <property type="entry name" value="TonB-dependent receptor, plug domain"/>
    <property type="match status" value="1"/>
</dbReference>
<evidence type="ECO:0000313" key="14">
    <source>
        <dbReference type="EMBL" id="RUO36830.1"/>
    </source>
</evidence>
<evidence type="ECO:0000256" key="4">
    <source>
        <dbReference type="ARBA" id="ARBA00022496"/>
    </source>
</evidence>
<evidence type="ECO:0000256" key="1">
    <source>
        <dbReference type="ARBA" id="ARBA00004571"/>
    </source>
</evidence>
<keyword evidence="2 10" id="KW-0813">Transport</keyword>
<reference evidence="15" key="1">
    <citation type="journal article" date="2018" name="Front. Microbiol.">
        <title>Genome-Based Analysis Reveals the Taxonomy and Diversity of the Family Idiomarinaceae.</title>
        <authorList>
            <person name="Liu Y."/>
            <person name="Lai Q."/>
            <person name="Shao Z."/>
        </authorList>
    </citation>
    <scope>NUCLEOTIDE SEQUENCE [LARGE SCALE GENOMIC DNA]</scope>
    <source>
        <strain evidence="15">AIS</strain>
    </source>
</reference>
<dbReference type="Pfam" id="PF00593">
    <property type="entry name" value="TonB_dep_Rec_b-barrel"/>
    <property type="match status" value="1"/>
</dbReference>
<protein>
    <submittedName>
        <fullName evidence="14">TonB-dependent receptor</fullName>
    </submittedName>
</protein>
<keyword evidence="4" id="KW-0410">Iron transport</keyword>
<keyword evidence="15" id="KW-1185">Reference proteome</keyword>
<dbReference type="PANTHER" id="PTHR47234:SF2">
    <property type="entry name" value="TONB-DEPENDENT RECEPTOR"/>
    <property type="match status" value="1"/>
</dbReference>
<keyword evidence="8 10" id="KW-0472">Membrane</keyword>
<evidence type="ECO:0000256" key="8">
    <source>
        <dbReference type="ARBA" id="ARBA00023136"/>
    </source>
</evidence>
<evidence type="ECO:0000256" key="3">
    <source>
        <dbReference type="ARBA" id="ARBA00022452"/>
    </source>
</evidence>
<dbReference type="InterPro" id="IPR036942">
    <property type="entry name" value="Beta-barrel_TonB_sf"/>
</dbReference>
<evidence type="ECO:0000313" key="15">
    <source>
        <dbReference type="Proteomes" id="UP000286934"/>
    </source>
</evidence>
<dbReference type="Proteomes" id="UP000286934">
    <property type="component" value="Unassembled WGS sequence"/>
</dbReference>
<evidence type="ECO:0000256" key="2">
    <source>
        <dbReference type="ARBA" id="ARBA00022448"/>
    </source>
</evidence>
<comment type="similarity">
    <text evidence="10 11">Belongs to the TonB-dependent receptor family.</text>
</comment>
<comment type="subcellular location">
    <subcellularLocation>
        <location evidence="1 10">Cell outer membrane</location>
        <topology evidence="1 10">Multi-pass membrane protein</topology>
    </subcellularLocation>
</comment>
<keyword evidence="7 11" id="KW-0798">TonB box</keyword>
<dbReference type="SMART" id="SM00965">
    <property type="entry name" value="STN"/>
    <property type="match status" value="1"/>
</dbReference>
<keyword evidence="12" id="KW-0732">Signal</keyword>
<feature type="domain" description="Secretin/TonB short N-terminal" evidence="13">
    <location>
        <begin position="65"/>
        <end position="116"/>
    </location>
</feature>
<dbReference type="InterPro" id="IPR000531">
    <property type="entry name" value="Beta-barrel_TonB"/>
</dbReference>
<evidence type="ECO:0000256" key="9">
    <source>
        <dbReference type="ARBA" id="ARBA00023237"/>
    </source>
</evidence>
<feature type="chain" id="PRO_5019455104" evidence="12">
    <location>
        <begin position="34"/>
        <end position="1040"/>
    </location>
</feature>
<keyword evidence="5 10" id="KW-0812">Transmembrane</keyword>
<dbReference type="InterPro" id="IPR039426">
    <property type="entry name" value="TonB-dep_rcpt-like"/>
</dbReference>
<organism evidence="14 15">
    <name type="scientific">Aliidiomarina shirensis</name>
    <dbReference type="NCBI Taxonomy" id="1048642"/>
    <lineage>
        <taxon>Bacteria</taxon>
        <taxon>Pseudomonadati</taxon>
        <taxon>Pseudomonadota</taxon>
        <taxon>Gammaproteobacteria</taxon>
        <taxon>Alteromonadales</taxon>
        <taxon>Idiomarinaceae</taxon>
        <taxon>Aliidiomarina</taxon>
    </lineage>
</organism>
<dbReference type="InterPro" id="IPR037066">
    <property type="entry name" value="Plug_dom_sf"/>
</dbReference>
<evidence type="ECO:0000256" key="6">
    <source>
        <dbReference type="ARBA" id="ARBA00023004"/>
    </source>
</evidence>
<keyword evidence="9 10" id="KW-0998">Cell outer membrane</keyword>
<dbReference type="Gene3D" id="2.40.170.20">
    <property type="entry name" value="TonB-dependent receptor, beta-barrel domain"/>
    <property type="match status" value="1"/>
</dbReference>
<dbReference type="GO" id="GO:0009279">
    <property type="term" value="C:cell outer membrane"/>
    <property type="evidence" value="ECO:0007669"/>
    <property type="project" value="UniProtKB-SubCell"/>
</dbReference>
<evidence type="ECO:0000256" key="7">
    <source>
        <dbReference type="ARBA" id="ARBA00023077"/>
    </source>
</evidence>
<dbReference type="InterPro" id="IPR012910">
    <property type="entry name" value="Plug_dom"/>
</dbReference>
<evidence type="ECO:0000256" key="5">
    <source>
        <dbReference type="ARBA" id="ARBA00022692"/>
    </source>
</evidence>
<keyword evidence="6" id="KW-0408">Iron</keyword>
<evidence type="ECO:0000256" key="10">
    <source>
        <dbReference type="PROSITE-ProRule" id="PRU01360"/>
    </source>
</evidence>
<evidence type="ECO:0000256" key="12">
    <source>
        <dbReference type="SAM" id="SignalP"/>
    </source>
</evidence>
<keyword evidence="14" id="KW-0675">Receptor</keyword>
<dbReference type="PROSITE" id="PS52016">
    <property type="entry name" value="TONB_DEPENDENT_REC_3"/>
    <property type="match status" value="1"/>
</dbReference>
<dbReference type="PANTHER" id="PTHR47234">
    <property type="match status" value="1"/>
</dbReference>
<gene>
    <name evidence="14" type="ORF">CWE13_08260</name>
</gene>
<feature type="signal peptide" evidence="12">
    <location>
        <begin position="1"/>
        <end position="33"/>
    </location>
</feature>
<sequence>MTHKRRRLSYLTCCTLLALGSSVVLPTVSPAFAQENQAEQRTHELQIPAQRTSLALLELAEILGIQIVFSPDLTRGQTSEAIDGNFTIEEAITAVLRGTGLTFEEQGSATYVIRRSSQNSSNRVQGNFAEQVSSASGSNSRDSVERIQVIGSNIRGARAAGNLPVTILNEEDILDTGAATGDELMRSIPQIGDISFNNERTIGGVNDARGDVASINLRGIGTGNTLTLLNGRRLVLHPGTQTENFVPVTTVNSNTLPVAGLRRLEVLRDGAAALYGTDAIAGVINYVLKDDVDSSNINLTYGHSEGTSLDQLSINGSTGFSFNDGKSHLSLSAAYYDRSAMPASDRWYASNQDRRFADGIPEEYQGSTALDNRSLSSIWGIFNSPSQGTFHIRPESMGDCTQVLADGVCAASGSLPRDMRYDPAIADQTMSSGVERINLYAYYTQDLTSTTELFAEALYYDAESRRMREQNANLTAQRFIINADAAVNPFGEDVELRNFRAVDTGQRNIVVDDTSYRLLTGLRGFKDLWDWETAVLYSRADTRDMAYNRIDINAFYEAVNQTDISLAYNPFIGGNLNNLNSGFGARNNQSVIDAITTNVSRESMSELALWDFKVSNPAILEWYAGDIGVAAGVEYRYEGYADDRDPLLDGSRPFIDPETGDLISDSSVMGSSATPDASGSRNVVSAYAEFLVPLHHTVDLQLAMRHENFSDVGSVTKPKVAFSWVPADWVQLRASYAEGFRAPNLPQVVEQGVTRSNTRTDPVTDSRYSVSEVRGGNATLEPEDSKTFSYGLALAPIDNLLITADWWNIEQTGVIGILNSQTHLLYDSLLRSQGSRNEAVVRNDELEVIYVENQYNNLDVREIGGFDVSVSYRWDTRIGRFDWKINAAHLSKFEQTPDPISAIVLAEQAAGNPAVPVDISVVGAGDLLRMNGNPKLRGFTSLNWRKENISAGIRANYVSDFYETSVNVGGEPMGIPSWSTVDLFADYRFTEGTFDGTRLRLGVRNIGNEDPPIADESFGYFSNVHSNRGRYWYVNWSLTF</sequence>
<dbReference type="EMBL" id="PIPP01000003">
    <property type="protein sequence ID" value="RUO36830.1"/>
    <property type="molecule type" value="Genomic_DNA"/>
</dbReference>
<dbReference type="AlphaFoldDB" id="A0A432WST0"/>
<dbReference type="RefSeq" id="WP_126807620.1">
    <property type="nucleotide sequence ID" value="NZ_PIPP01000003.1"/>
</dbReference>
<evidence type="ECO:0000259" key="13">
    <source>
        <dbReference type="SMART" id="SM00965"/>
    </source>
</evidence>
<keyword evidence="4" id="KW-0406">Ion transport</keyword>
<dbReference type="GO" id="GO:0006826">
    <property type="term" value="P:iron ion transport"/>
    <property type="evidence" value="ECO:0007669"/>
    <property type="project" value="UniProtKB-KW"/>
</dbReference>
<accession>A0A432WST0</accession>
<name>A0A432WST0_9GAMM</name>
<dbReference type="Pfam" id="PF07715">
    <property type="entry name" value="Plug"/>
    <property type="match status" value="1"/>
</dbReference>
<dbReference type="InterPro" id="IPR011662">
    <property type="entry name" value="Secretin/TonB_short_N"/>
</dbReference>
<dbReference type="SUPFAM" id="SSF56935">
    <property type="entry name" value="Porins"/>
    <property type="match status" value="1"/>
</dbReference>
<evidence type="ECO:0000256" key="11">
    <source>
        <dbReference type="RuleBase" id="RU003357"/>
    </source>
</evidence>
<keyword evidence="3 10" id="KW-1134">Transmembrane beta strand</keyword>
<dbReference type="Gene3D" id="3.55.50.30">
    <property type="match status" value="1"/>
</dbReference>
<dbReference type="Pfam" id="PF07660">
    <property type="entry name" value="STN"/>
    <property type="match status" value="1"/>
</dbReference>
<comment type="caution">
    <text evidence="14">The sequence shown here is derived from an EMBL/GenBank/DDBJ whole genome shotgun (WGS) entry which is preliminary data.</text>
</comment>